<keyword evidence="3 6" id="KW-0812">Transmembrane</keyword>
<dbReference type="PANTHER" id="PTHR32322:SF2">
    <property type="entry name" value="EAMA DOMAIN-CONTAINING PROTEIN"/>
    <property type="match status" value="1"/>
</dbReference>
<evidence type="ECO:0000256" key="6">
    <source>
        <dbReference type="SAM" id="Phobius"/>
    </source>
</evidence>
<evidence type="ECO:0000313" key="9">
    <source>
        <dbReference type="Proteomes" id="UP001055171"/>
    </source>
</evidence>
<evidence type="ECO:0000256" key="4">
    <source>
        <dbReference type="ARBA" id="ARBA00022989"/>
    </source>
</evidence>
<feature type="transmembrane region" description="Helical" evidence="6">
    <location>
        <begin position="271"/>
        <end position="289"/>
    </location>
</feature>
<dbReference type="InterPro" id="IPR000620">
    <property type="entry name" value="EamA_dom"/>
</dbReference>
<dbReference type="InterPro" id="IPR050638">
    <property type="entry name" value="AA-Vitamin_Transporters"/>
</dbReference>
<keyword evidence="5 6" id="KW-0472">Membrane</keyword>
<feature type="transmembrane region" description="Helical" evidence="6">
    <location>
        <begin position="43"/>
        <end position="62"/>
    </location>
</feature>
<dbReference type="Gene3D" id="1.10.3730.20">
    <property type="match status" value="1"/>
</dbReference>
<gene>
    <name evidence="8" type="ORF">MJO58_28445</name>
</gene>
<feature type="transmembrane region" description="Helical" evidence="6">
    <location>
        <begin position="20"/>
        <end position="37"/>
    </location>
</feature>
<feature type="transmembrane region" description="Helical" evidence="6">
    <location>
        <begin position="100"/>
        <end position="123"/>
    </location>
</feature>
<feature type="transmembrane region" description="Helical" evidence="6">
    <location>
        <begin position="155"/>
        <end position="172"/>
    </location>
</feature>
<dbReference type="Pfam" id="PF00892">
    <property type="entry name" value="EamA"/>
    <property type="match status" value="2"/>
</dbReference>
<comment type="similarity">
    <text evidence="2">Belongs to the EamA transporter family.</text>
</comment>
<evidence type="ECO:0000313" key="8">
    <source>
        <dbReference type="EMBL" id="ULP45487.1"/>
    </source>
</evidence>
<geneLocation type="plasmid" evidence="8 9">
    <name>unnamed1</name>
</geneLocation>
<dbReference type="SUPFAM" id="SSF103481">
    <property type="entry name" value="Multidrug resistance efflux transporter EmrE"/>
    <property type="match status" value="2"/>
</dbReference>
<evidence type="ECO:0000256" key="5">
    <source>
        <dbReference type="ARBA" id="ARBA00023136"/>
    </source>
</evidence>
<dbReference type="PANTHER" id="PTHR32322">
    <property type="entry name" value="INNER MEMBRANE TRANSPORTER"/>
    <property type="match status" value="1"/>
</dbReference>
<organism evidence="8 9">
    <name type="scientific">Mycobacterium lentiflavum</name>
    <dbReference type="NCBI Taxonomy" id="141349"/>
    <lineage>
        <taxon>Bacteria</taxon>
        <taxon>Bacillati</taxon>
        <taxon>Actinomycetota</taxon>
        <taxon>Actinomycetes</taxon>
        <taxon>Mycobacteriales</taxon>
        <taxon>Mycobacteriaceae</taxon>
        <taxon>Mycobacterium</taxon>
        <taxon>Mycobacterium simiae complex</taxon>
    </lineage>
</organism>
<comment type="subcellular location">
    <subcellularLocation>
        <location evidence="1">Membrane</location>
        <topology evidence="1">Multi-pass membrane protein</topology>
    </subcellularLocation>
</comment>
<accession>A0ABY3V0Y3</accession>
<feature type="transmembrane region" description="Helical" evidence="6">
    <location>
        <begin position="184"/>
        <end position="202"/>
    </location>
</feature>
<dbReference type="Proteomes" id="UP001055171">
    <property type="component" value="Plasmid unnamed1"/>
</dbReference>
<keyword evidence="8" id="KW-0614">Plasmid</keyword>
<dbReference type="EMBL" id="CP092424">
    <property type="protein sequence ID" value="ULP45487.1"/>
    <property type="molecule type" value="Genomic_DNA"/>
</dbReference>
<feature type="transmembrane region" description="Helical" evidence="6">
    <location>
        <begin position="74"/>
        <end position="94"/>
    </location>
</feature>
<reference evidence="8" key="1">
    <citation type="submission" date="2022-08" db="EMBL/GenBank/DDBJ databases">
        <title>Complete genome sequence of 14 non-tuberculosis mycobacteria type-strains.</title>
        <authorList>
            <person name="Igarashi Y."/>
            <person name="Osugi A."/>
            <person name="Mitarai S."/>
        </authorList>
    </citation>
    <scope>NUCLEOTIDE SEQUENCE</scope>
    <source>
        <strain evidence="8">ATCC 51985</strain>
    </source>
</reference>
<dbReference type="InterPro" id="IPR037185">
    <property type="entry name" value="EmrE-like"/>
</dbReference>
<dbReference type="RefSeq" id="WP_239723501.1">
    <property type="nucleotide sequence ID" value="NZ_CP092424.2"/>
</dbReference>
<keyword evidence="4 6" id="KW-1133">Transmembrane helix</keyword>
<name>A0ABY3V0Y3_MYCLN</name>
<proteinExistence type="inferred from homology"/>
<evidence type="ECO:0000256" key="2">
    <source>
        <dbReference type="ARBA" id="ARBA00007362"/>
    </source>
</evidence>
<feature type="domain" description="EamA" evidence="7">
    <location>
        <begin position="19"/>
        <end position="145"/>
    </location>
</feature>
<feature type="transmembrane region" description="Helical" evidence="6">
    <location>
        <begin position="214"/>
        <end position="234"/>
    </location>
</feature>
<evidence type="ECO:0000259" key="7">
    <source>
        <dbReference type="Pfam" id="PF00892"/>
    </source>
</evidence>
<feature type="transmembrane region" description="Helical" evidence="6">
    <location>
        <begin position="246"/>
        <end position="265"/>
    </location>
</feature>
<feature type="transmembrane region" description="Helical" evidence="6">
    <location>
        <begin position="130"/>
        <end position="149"/>
    </location>
</feature>
<protein>
    <submittedName>
        <fullName evidence="8">DMT family transporter</fullName>
    </submittedName>
</protein>
<feature type="domain" description="EamA" evidence="7">
    <location>
        <begin position="153"/>
        <end position="287"/>
    </location>
</feature>
<evidence type="ECO:0000256" key="3">
    <source>
        <dbReference type="ARBA" id="ARBA00022692"/>
    </source>
</evidence>
<sequence>MADASVVSARLRPPRPGRMLIVTAGWGACFVGIRYGLVDAPILWFAALRALLAGGVLLAVGWCGRRPAPPRSAWPGIVVLGLVNVSVAFAAMFAGTAGVAGGVAAVLSNAQPVLIVLPAWLLYGERPRPRAMAGLVVGFLGLIVAAIPAGTGSGALSALAASVAITASTLLARRLGAGVDVVMFSAWQLVCGGIALASWAAAVEGVPAVSWTPHFVAALLFLALASTALPYMIWFSELQRAPLVTLSAWTILTPVFGVAFSWVLLNDRLTEMQGIGLCLVLAAMPIILLPHRHADTGN</sequence>
<keyword evidence="9" id="KW-1185">Reference proteome</keyword>
<evidence type="ECO:0000256" key="1">
    <source>
        <dbReference type="ARBA" id="ARBA00004141"/>
    </source>
</evidence>